<dbReference type="EMBL" id="JADYXP020000007">
    <property type="protein sequence ID" value="KAL0121214.1"/>
    <property type="molecule type" value="Genomic_DNA"/>
</dbReference>
<keyword evidence="3" id="KW-1185">Reference proteome</keyword>
<protein>
    <submittedName>
        <fullName evidence="2">Uncharacterized protein</fullName>
    </submittedName>
</protein>
<gene>
    <name evidence="2" type="ORF">PUN28_008711</name>
</gene>
<reference evidence="2 3" key="1">
    <citation type="submission" date="2023-03" db="EMBL/GenBank/DDBJ databases">
        <title>High recombination rates correlate with genetic variation in Cardiocondyla obscurior ants.</title>
        <authorList>
            <person name="Errbii M."/>
        </authorList>
    </citation>
    <scope>NUCLEOTIDE SEQUENCE [LARGE SCALE GENOMIC DNA]</scope>
    <source>
        <strain evidence="2">Alpha-2009</strain>
        <tissue evidence="2">Whole body</tissue>
    </source>
</reference>
<sequence length="98" mass="11049">MDQLPCFLEHRERQARRTVADFSDITPSRSSLPGPGLKDEDGGEEVCHICLSVNIREHDNDLPLQLCHRYFSGLETGDLRDDEPSSCSLKVLCCCSRK</sequence>
<evidence type="ECO:0000313" key="3">
    <source>
        <dbReference type="Proteomes" id="UP001430953"/>
    </source>
</evidence>
<proteinExistence type="predicted"/>
<feature type="region of interest" description="Disordered" evidence="1">
    <location>
        <begin position="19"/>
        <end position="42"/>
    </location>
</feature>
<dbReference type="Proteomes" id="UP001430953">
    <property type="component" value="Unassembled WGS sequence"/>
</dbReference>
<name>A0AAW2G2D2_9HYME</name>
<accession>A0AAW2G2D2</accession>
<organism evidence="2 3">
    <name type="scientific">Cardiocondyla obscurior</name>
    <dbReference type="NCBI Taxonomy" id="286306"/>
    <lineage>
        <taxon>Eukaryota</taxon>
        <taxon>Metazoa</taxon>
        <taxon>Ecdysozoa</taxon>
        <taxon>Arthropoda</taxon>
        <taxon>Hexapoda</taxon>
        <taxon>Insecta</taxon>
        <taxon>Pterygota</taxon>
        <taxon>Neoptera</taxon>
        <taxon>Endopterygota</taxon>
        <taxon>Hymenoptera</taxon>
        <taxon>Apocrita</taxon>
        <taxon>Aculeata</taxon>
        <taxon>Formicoidea</taxon>
        <taxon>Formicidae</taxon>
        <taxon>Myrmicinae</taxon>
        <taxon>Cardiocondyla</taxon>
    </lineage>
</organism>
<dbReference type="AlphaFoldDB" id="A0AAW2G2D2"/>
<evidence type="ECO:0000256" key="1">
    <source>
        <dbReference type="SAM" id="MobiDB-lite"/>
    </source>
</evidence>
<evidence type="ECO:0000313" key="2">
    <source>
        <dbReference type="EMBL" id="KAL0121214.1"/>
    </source>
</evidence>
<comment type="caution">
    <text evidence="2">The sequence shown here is derived from an EMBL/GenBank/DDBJ whole genome shotgun (WGS) entry which is preliminary data.</text>
</comment>